<reference evidence="1 2" key="1">
    <citation type="submission" date="2018-03" db="EMBL/GenBank/DDBJ databases">
        <title>Genomic Encyclopedia of Archaeal and Bacterial Type Strains, Phase II (KMG-II): from individual species to whole genera.</title>
        <authorList>
            <person name="Goeker M."/>
        </authorList>
    </citation>
    <scope>NUCLEOTIDE SEQUENCE [LARGE SCALE GENOMIC DNA]</scope>
    <source>
        <strain evidence="1 2">DSM 17586</strain>
    </source>
</reference>
<dbReference type="AlphaFoldDB" id="A0A2P8EQE7"/>
<comment type="caution">
    <text evidence="1">The sequence shown here is derived from an EMBL/GenBank/DDBJ whole genome shotgun (WGS) entry which is preliminary data.</text>
</comment>
<evidence type="ECO:0000313" key="1">
    <source>
        <dbReference type="EMBL" id="PSL11685.1"/>
    </source>
</evidence>
<sequence>MNNDAVKGTSEKEFKQLRRGYCDESSQLITLDIPILGLEQLKRS</sequence>
<organism evidence="1 2">
    <name type="scientific">Marinobacterium halophilum</name>
    <dbReference type="NCBI Taxonomy" id="267374"/>
    <lineage>
        <taxon>Bacteria</taxon>
        <taxon>Pseudomonadati</taxon>
        <taxon>Pseudomonadota</taxon>
        <taxon>Gammaproteobacteria</taxon>
        <taxon>Oceanospirillales</taxon>
        <taxon>Oceanospirillaceae</taxon>
        <taxon>Marinobacterium</taxon>
    </lineage>
</organism>
<dbReference type="EMBL" id="PYGI01000023">
    <property type="protein sequence ID" value="PSL11685.1"/>
    <property type="molecule type" value="Genomic_DNA"/>
</dbReference>
<dbReference type="Proteomes" id="UP000242133">
    <property type="component" value="Unassembled WGS sequence"/>
</dbReference>
<accession>A0A2P8EQE7</accession>
<name>A0A2P8EQE7_9GAMM</name>
<protein>
    <submittedName>
        <fullName evidence="1">Uncharacterized protein</fullName>
    </submittedName>
</protein>
<gene>
    <name evidence="1" type="ORF">CLV44_1232</name>
</gene>
<proteinExistence type="predicted"/>
<evidence type="ECO:0000313" key="2">
    <source>
        <dbReference type="Proteomes" id="UP000242133"/>
    </source>
</evidence>
<keyword evidence="2" id="KW-1185">Reference proteome</keyword>